<dbReference type="PANTHER" id="PTHR47666:SF1">
    <property type="entry name" value="PROTEIN VASCULAR ASSOCIATED DEATH 1, CHLOROPLASTIC"/>
    <property type="match status" value="1"/>
</dbReference>
<sequence>MEQLKFKEVEKRFLKQFNMPPDEKLVNYYSCGYWKGSLPRQGWMYLSVNHLCFYSFLLGSETLLVVRWNTVRKLELQSARITEEIVVHVDPREAVGSGVAADPSGKRKELHFSMFSNTREIFDLIEQLVKTAVT</sequence>
<organism evidence="2 3">
    <name type="scientific">Geodia barretti</name>
    <name type="common">Barrett's horny sponge</name>
    <dbReference type="NCBI Taxonomy" id="519541"/>
    <lineage>
        <taxon>Eukaryota</taxon>
        <taxon>Metazoa</taxon>
        <taxon>Porifera</taxon>
        <taxon>Demospongiae</taxon>
        <taxon>Heteroscleromorpha</taxon>
        <taxon>Tetractinellida</taxon>
        <taxon>Astrophorina</taxon>
        <taxon>Geodiidae</taxon>
        <taxon>Geodia</taxon>
    </lineage>
</organism>
<dbReference type="Proteomes" id="UP001174909">
    <property type="component" value="Unassembled WGS sequence"/>
</dbReference>
<reference evidence="2" key="1">
    <citation type="submission" date="2023-03" db="EMBL/GenBank/DDBJ databases">
        <authorList>
            <person name="Steffen K."/>
            <person name="Cardenas P."/>
        </authorList>
    </citation>
    <scope>NUCLEOTIDE SEQUENCE</scope>
</reference>
<evidence type="ECO:0000313" key="3">
    <source>
        <dbReference type="Proteomes" id="UP001174909"/>
    </source>
</evidence>
<dbReference type="AlphaFoldDB" id="A0AA35WJ85"/>
<protein>
    <submittedName>
        <fullName evidence="2">TBC1 domain family member 9B</fullName>
    </submittedName>
</protein>
<gene>
    <name evidence="2" type="ORF">GBAR_LOCUS13177</name>
</gene>
<name>A0AA35WJ85_GEOBA</name>
<dbReference type="InterPro" id="IPR011993">
    <property type="entry name" value="PH-like_dom_sf"/>
</dbReference>
<feature type="domain" description="GRAM" evidence="1">
    <location>
        <begin position="11"/>
        <end position="78"/>
    </location>
</feature>
<dbReference type="EMBL" id="CASHTH010001957">
    <property type="protein sequence ID" value="CAI8022434.1"/>
    <property type="molecule type" value="Genomic_DNA"/>
</dbReference>
<accession>A0AA35WJ85</accession>
<dbReference type="FunFam" id="2.30.29.30:FF:000013">
    <property type="entry name" value="Putative TBC1 domain family member 8B"/>
    <property type="match status" value="1"/>
</dbReference>
<keyword evidence="3" id="KW-1185">Reference proteome</keyword>
<dbReference type="Gene3D" id="2.30.29.30">
    <property type="entry name" value="Pleckstrin-homology domain (PH domain)/Phosphotyrosine-binding domain (PTB)"/>
    <property type="match status" value="1"/>
</dbReference>
<dbReference type="PANTHER" id="PTHR47666">
    <property type="entry name" value="PROTEIN VASCULAR ASSOCIATED DEATH 1, CHLOROPLASTIC"/>
    <property type="match status" value="1"/>
</dbReference>
<evidence type="ECO:0000259" key="1">
    <source>
        <dbReference type="SMART" id="SM00568"/>
    </source>
</evidence>
<dbReference type="SMART" id="SM00568">
    <property type="entry name" value="GRAM"/>
    <property type="match status" value="1"/>
</dbReference>
<dbReference type="InterPro" id="IPR004182">
    <property type="entry name" value="GRAM"/>
</dbReference>
<evidence type="ECO:0000313" key="2">
    <source>
        <dbReference type="EMBL" id="CAI8022434.1"/>
    </source>
</evidence>
<comment type="caution">
    <text evidence="2">The sequence shown here is derived from an EMBL/GenBank/DDBJ whole genome shotgun (WGS) entry which is preliminary data.</text>
</comment>
<dbReference type="Pfam" id="PF02893">
    <property type="entry name" value="GRAM"/>
    <property type="match status" value="1"/>
</dbReference>
<proteinExistence type="predicted"/>
<feature type="non-terminal residue" evidence="2">
    <location>
        <position position="1"/>
    </location>
</feature>